<reference evidence="7 8" key="1">
    <citation type="submission" date="2016-10" db="EMBL/GenBank/DDBJ databases">
        <authorList>
            <person name="de Groot N.N."/>
        </authorList>
    </citation>
    <scope>NUCLEOTIDE SEQUENCE [LARGE SCALE GENOMIC DNA]</scope>
    <source>
        <strain evidence="7 8">DSM 44468</strain>
    </source>
</reference>
<feature type="domain" description="ABC transporter" evidence="6">
    <location>
        <begin position="9"/>
        <end position="255"/>
    </location>
</feature>
<dbReference type="InterPro" id="IPR050319">
    <property type="entry name" value="ABC_transp_ATP-bind"/>
</dbReference>
<evidence type="ECO:0000256" key="3">
    <source>
        <dbReference type="ARBA" id="ARBA00022741"/>
    </source>
</evidence>
<evidence type="ECO:0000256" key="1">
    <source>
        <dbReference type="ARBA" id="ARBA00005417"/>
    </source>
</evidence>
<accession>A0A1I3WR60</accession>
<keyword evidence="8" id="KW-1185">Reference proteome</keyword>
<dbReference type="PROSITE" id="PS00211">
    <property type="entry name" value="ABC_TRANSPORTER_1"/>
    <property type="match status" value="1"/>
</dbReference>
<evidence type="ECO:0000256" key="5">
    <source>
        <dbReference type="SAM" id="MobiDB-lite"/>
    </source>
</evidence>
<evidence type="ECO:0000259" key="6">
    <source>
        <dbReference type="PROSITE" id="PS50893"/>
    </source>
</evidence>
<evidence type="ECO:0000313" key="7">
    <source>
        <dbReference type="EMBL" id="SFK09673.1"/>
    </source>
</evidence>
<dbReference type="InterPro" id="IPR027417">
    <property type="entry name" value="P-loop_NTPase"/>
</dbReference>
<sequence>MNTCSAPLLDVADLRVRFAVPGRHGRTVPAVDGVSLRIGRGETLGLVGESGSGKSTLGNAILGRVPVAEGRILLDGEDITRLSGKRRRPLARRLQVVFQDPYNSLNPARTVGQTLAEPLRFGERLTRAEILAKVADTLRRVGLTPDAAHRYPTQFSGGQRQRIAIARALVPEPELVVCDEPTSALDLSVQAQILNLLLDLQQQFGLSYLFITHDIDVVRHVSHRVAVMYRGRIVEQGDVEQVTSYPSDPYTRALLSAAPVPDPREQARRRGARTAS</sequence>
<name>A0A1I3WR60_9PSEU</name>
<dbReference type="GO" id="GO:0005524">
    <property type="term" value="F:ATP binding"/>
    <property type="evidence" value="ECO:0007669"/>
    <property type="project" value="UniProtKB-KW"/>
</dbReference>
<comment type="similarity">
    <text evidence="1">Belongs to the ABC transporter superfamily.</text>
</comment>
<dbReference type="PROSITE" id="PS50893">
    <property type="entry name" value="ABC_TRANSPORTER_2"/>
    <property type="match status" value="1"/>
</dbReference>
<dbReference type="SMART" id="SM00382">
    <property type="entry name" value="AAA"/>
    <property type="match status" value="1"/>
</dbReference>
<keyword evidence="4" id="KW-0067">ATP-binding</keyword>
<evidence type="ECO:0000256" key="2">
    <source>
        <dbReference type="ARBA" id="ARBA00022448"/>
    </source>
</evidence>
<dbReference type="GO" id="GO:0015833">
    <property type="term" value="P:peptide transport"/>
    <property type="evidence" value="ECO:0007669"/>
    <property type="project" value="InterPro"/>
</dbReference>
<dbReference type="InterPro" id="IPR017871">
    <property type="entry name" value="ABC_transporter-like_CS"/>
</dbReference>
<dbReference type="EMBL" id="FORP01000013">
    <property type="protein sequence ID" value="SFK09673.1"/>
    <property type="molecule type" value="Genomic_DNA"/>
</dbReference>
<dbReference type="PANTHER" id="PTHR43776">
    <property type="entry name" value="TRANSPORT ATP-BINDING PROTEIN"/>
    <property type="match status" value="1"/>
</dbReference>
<dbReference type="Gene3D" id="3.40.50.300">
    <property type="entry name" value="P-loop containing nucleotide triphosphate hydrolases"/>
    <property type="match status" value="1"/>
</dbReference>
<dbReference type="InterPro" id="IPR003439">
    <property type="entry name" value="ABC_transporter-like_ATP-bd"/>
</dbReference>
<evidence type="ECO:0000256" key="4">
    <source>
        <dbReference type="ARBA" id="ARBA00022840"/>
    </source>
</evidence>
<dbReference type="CDD" id="cd03257">
    <property type="entry name" value="ABC_NikE_OppD_transporters"/>
    <property type="match status" value="1"/>
</dbReference>
<proteinExistence type="inferred from homology"/>
<feature type="region of interest" description="Disordered" evidence="5">
    <location>
        <begin position="255"/>
        <end position="276"/>
    </location>
</feature>
<dbReference type="RefSeq" id="WP_218153525.1">
    <property type="nucleotide sequence ID" value="NZ_CBDRCA010000001.1"/>
</dbReference>
<dbReference type="Pfam" id="PF00005">
    <property type="entry name" value="ABC_tran"/>
    <property type="match status" value="1"/>
</dbReference>
<keyword evidence="3" id="KW-0547">Nucleotide-binding</keyword>
<dbReference type="PANTHER" id="PTHR43776:SF7">
    <property type="entry name" value="D,D-DIPEPTIDE TRANSPORT ATP-BINDING PROTEIN DDPF-RELATED"/>
    <property type="match status" value="1"/>
</dbReference>
<dbReference type="InterPro" id="IPR013563">
    <property type="entry name" value="Oligopep_ABC_C"/>
</dbReference>
<organism evidence="7 8">
    <name type="scientific">Amycolatopsis sacchari</name>
    <dbReference type="NCBI Taxonomy" id="115433"/>
    <lineage>
        <taxon>Bacteria</taxon>
        <taxon>Bacillati</taxon>
        <taxon>Actinomycetota</taxon>
        <taxon>Actinomycetes</taxon>
        <taxon>Pseudonocardiales</taxon>
        <taxon>Pseudonocardiaceae</taxon>
        <taxon>Amycolatopsis</taxon>
    </lineage>
</organism>
<dbReference type="GO" id="GO:0055085">
    <property type="term" value="P:transmembrane transport"/>
    <property type="evidence" value="ECO:0007669"/>
    <property type="project" value="UniProtKB-ARBA"/>
</dbReference>
<dbReference type="STRING" id="115433.SAMN05421835_113189"/>
<protein>
    <submittedName>
        <fullName evidence="7">ABC transporter</fullName>
    </submittedName>
</protein>
<dbReference type="FunFam" id="3.40.50.300:FF:000016">
    <property type="entry name" value="Oligopeptide ABC transporter ATP-binding component"/>
    <property type="match status" value="1"/>
</dbReference>
<evidence type="ECO:0000313" key="8">
    <source>
        <dbReference type="Proteomes" id="UP000199025"/>
    </source>
</evidence>
<dbReference type="SUPFAM" id="SSF52540">
    <property type="entry name" value="P-loop containing nucleoside triphosphate hydrolases"/>
    <property type="match status" value="1"/>
</dbReference>
<dbReference type="Proteomes" id="UP000199025">
    <property type="component" value="Unassembled WGS sequence"/>
</dbReference>
<dbReference type="InterPro" id="IPR003593">
    <property type="entry name" value="AAA+_ATPase"/>
</dbReference>
<dbReference type="GO" id="GO:0016887">
    <property type="term" value="F:ATP hydrolysis activity"/>
    <property type="evidence" value="ECO:0007669"/>
    <property type="project" value="InterPro"/>
</dbReference>
<dbReference type="Pfam" id="PF08352">
    <property type="entry name" value="oligo_HPY"/>
    <property type="match status" value="1"/>
</dbReference>
<gene>
    <name evidence="7" type="ORF">SAMN05421835_113189</name>
</gene>
<dbReference type="AlphaFoldDB" id="A0A1I3WR60"/>
<keyword evidence="2" id="KW-0813">Transport</keyword>